<evidence type="ECO:0000256" key="2">
    <source>
        <dbReference type="SAM" id="Phobius"/>
    </source>
</evidence>
<keyword evidence="2" id="KW-0472">Membrane</keyword>
<name>A0AA35UUL3_9PROT</name>
<organism evidence="3 4">
    <name type="scientific">Brytella acorum</name>
    <dbReference type="NCBI Taxonomy" id="2959299"/>
    <lineage>
        <taxon>Bacteria</taxon>
        <taxon>Pseudomonadati</taxon>
        <taxon>Pseudomonadota</taxon>
        <taxon>Alphaproteobacteria</taxon>
        <taxon>Acetobacterales</taxon>
        <taxon>Acetobacteraceae</taxon>
        <taxon>Brytella</taxon>
    </lineage>
</organism>
<keyword evidence="2" id="KW-0812">Transmembrane</keyword>
<evidence type="ECO:0000313" key="4">
    <source>
        <dbReference type="Proteomes" id="UP001176960"/>
    </source>
</evidence>
<dbReference type="Proteomes" id="UP001176960">
    <property type="component" value="Unassembled WGS sequence"/>
</dbReference>
<evidence type="ECO:0000256" key="1">
    <source>
        <dbReference type="SAM" id="MobiDB-lite"/>
    </source>
</evidence>
<reference evidence="3" key="1">
    <citation type="submission" date="2023-03" db="EMBL/GenBank/DDBJ databases">
        <authorList>
            <person name="Cleenwerck I."/>
        </authorList>
    </citation>
    <scope>NUCLEOTIDE SEQUENCE</scope>
    <source>
        <strain evidence="3">LMG 32879</strain>
    </source>
</reference>
<dbReference type="EMBL" id="CATKSH010000003">
    <property type="protein sequence ID" value="CAI9119968.1"/>
    <property type="molecule type" value="Genomic_DNA"/>
</dbReference>
<evidence type="ECO:0008006" key="5">
    <source>
        <dbReference type="Google" id="ProtNLM"/>
    </source>
</evidence>
<proteinExistence type="predicted"/>
<feature type="transmembrane region" description="Helical" evidence="2">
    <location>
        <begin position="157"/>
        <end position="179"/>
    </location>
</feature>
<feature type="transmembrane region" description="Helical" evidence="2">
    <location>
        <begin position="80"/>
        <end position="112"/>
    </location>
</feature>
<keyword evidence="2" id="KW-1133">Transmembrane helix</keyword>
<protein>
    <recommendedName>
        <fullName evidence="5">Rod shape-determining protein MreD</fullName>
    </recommendedName>
</protein>
<feature type="transmembrane region" description="Helical" evidence="2">
    <location>
        <begin position="124"/>
        <end position="151"/>
    </location>
</feature>
<evidence type="ECO:0000313" key="3">
    <source>
        <dbReference type="EMBL" id="CAI9119968.1"/>
    </source>
</evidence>
<dbReference type="AlphaFoldDB" id="A0AA35UUL3"/>
<comment type="caution">
    <text evidence="3">The sequence shown here is derived from an EMBL/GenBank/DDBJ whole genome shotgun (WGS) entry which is preliminary data.</text>
</comment>
<accession>A0AA35UUL3</accession>
<feature type="transmembrane region" description="Helical" evidence="2">
    <location>
        <begin position="33"/>
        <end position="52"/>
    </location>
</feature>
<feature type="region of interest" description="Disordered" evidence="1">
    <location>
        <begin position="1"/>
        <end position="20"/>
    </location>
</feature>
<sequence>MNHLLRERRGKTQPGIEPEPTVKHRADVAVRDAVPWLFMAICVILLSAPTGLPGGTELMFGVSVGTVYFWSAHRPESMPVWAVFLIGLLADLLSFGPPGTLLLSLLIVHGVAHTWRYGLSRINFIWGWGLMSVLALSLTLFQWMVACIGALRPMSPVPSLFQAALAAGIYPTLSVLFVWTHRTIVNPERA</sequence>
<gene>
    <name evidence="3" type="ORF">LMG32879_000794</name>
</gene>
<dbReference type="RefSeq" id="WP_289840796.1">
    <property type="nucleotide sequence ID" value="NZ_CATKSH010000003.1"/>
</dbReference>
<keyword evidence="4" id="KW-1185">Reference proteome</keyword>